<gene>
    <name evidence="1" type="ORF">COT94_03630</name>
</gene>
<sequence length="89" mass="10279">MEQTFNEQANILRRLKIIEGHIKKVISMVESDRYCVDVLQQSSAVRSALKKTQDLILARHLRSCVRHALKEDRGDKVIGELIDIYTQSK</sequence>
<dbReference type="AlphaFoldDB" id="A0A2M6WSR7"/>
<dbReference type="Gene3D" id="1.20.58.1000">
    <property type="entry name" value="Metal-sensitive repressor, helix protomer"/>
    <property type="match status" value="1"/>
</dbReference>
<dbReference type="InterPro" id="IPR038390">
    <property type="entry name" value="Metal_Tscrpt_repr_sf"/>
</dbReference>
<dbReference type="PANTHER" id="PTHR33677">
    <property type="entry name" value="TRANSCRIPTIONAL REPRESSOR FRMR-RELATED"/>
    <property type="match status" value="1"/>
</dbReference>
<dbReference type="CDD" id="cd10148">
    <property type="entry name" value="CsoR-like_DUF156"/>
    <property type="match status" value="1"/>
</dbReference>
<dbReference type="Proteomes" id="UP000228533">
    <property type="component" value="Unassembled WGS sequence"/>
</dbReference>
<name>A0A2M6WSR7_9BACT</name>
<evidence type="ECO:0000313" key="1">
    <source>
        <dbReference type="EMBL" id="PIT95824.1"/>
    </source>
</evidence>
<dbReference type="InterPro" id="IPR003735">
    <property type="entry name" value="Metal_Tscrpt_repr"/>
</dbReference>
<dbReference type="EMBL" id="PFAM01000022">
    <property type="protein sequence ID" value="PIT95824.1"/>
    <property type="molecule type" value="Genomic_DNA"/>
</dbReference>
<accession>A0A2M6WSR7</accession>
<dbReference type="Pfam" id="PF02583">
    <property type="entry name" value="Trns_repr_metal"/>
    <property type="match status" value="1"/>
</dbReference>
<dbReference type="PANTHER" id="PTHR33677:SF3">
    <property type="entry name" value="COPPER-SENSING TRANSCRIPTIONAL REPRESSOR RICR"/>
    <property type="match status" value="1"/>
</dbReference>
<evidence type="ECO:0008006" key="3">
    <source>
        <dbReference type="Google" id="ProtNLM"/>
    </source>
</evidence>
<proteinExistence type="predicted"/>
<protein>
    <recommendedName>
        <fullName evidence="3">Transcriptional regulator</fullName>
    </recommendedName>
</protein>
<comment type="caution">
    <text evidence="1">The sequence shown here is derived from an EMBL/GenBank/DDBJ whole genome shotgun (WGS) entry which is preliminary data.</text>
</comment>
<dbReference type="GO" id="GO:0046872">
    <property type="term" value="F:metal ion binding"/>
    <property type="evidence" value="ECO:0007669"/>
    <property type="project" value="InterPro"/>
</dbReference>
<evidence type="ECO:0000313" key="2">
    <source>
        <dbReference type="Proteomes" id="UP000228533"/>
    </source>
</evidence>
<dbReference type="GO" id="GO:0045892">
    <property type="term" value="P:negative regulation of DNA-templated transcription"/>
    <property type="evidence" value="ECO:0007669"/>
    <property type="project" value="UniProtKB-ARBA"/>
</dbReference>
<reference evidence="2" key="1">
    <citation type="submission" date="2017-09" db="EMBL/GenBank/DDBJ databases">
        <title>Depth-based differentiation of microbial function through sediment-hosted aquifers and enrichment of novel symbionts in the deep terrestrial subsurface.</title>
        <authorList>
            <person name="Probst A.J."/>
            <person name="Ladd B."/>
            <person name="Jarett J.K."/>
            <person name="Geller-Mcgrath D.E."/>
            <person name="Sieber C.M.K."/>
            <person name="Emerson J.B."/>
            <person name="Anantharaman K."/>
            <person name="Thomas B.C."/>
            <person name="Malmstrom R."/>
            <person name="Stieglmeier M."/>
            <person name="Klingl A."/>
            <person name="Woyke T."/>
            <person name="Ryan C.M."/>
            <person name="Banfield J.F."/>
        </authorList>
    </citation>
    <scope>NUCLEOTIDE SEQUENCE [LARGE SCALE GENOMIC DNA]</scope>
</reference>
<organism evidence="1 2">
    <name type="scientific">Candidatus Falkowbacteria bacterium CG10_big_fil_rev_8_21_14_0_10_37_14</name>
    <dbReference type="NCBI Taxonomy" id="1974561"/>
    <lineage>
        <taxon>Bacteria</taxon>
        <taxon>Candidatus Falkowiibacteriota</taxon>
    </lineage>
</organism>
<dbReference type="GO" id="GO:0003677">
    <property type="term" value="F:DNA binding"/>
    <property type="evidence" value="ECO:0007669"/>
    <property type="project" value="InterPro"/>
</dbReference>